<feature type="region of interest" description="Disordered" evidence="1">
    <location>
        <begin position="1"/>
        <end position="24"/>
    </location>
</feature>
<feature type="compositionally biased region" description="Basic residues" evidence="1">
    <location>
        <begin position="1"/>
        <end position="13"/>
    </location>
</feature>
<protein>
    <submittedName>
        <fullName evidence="2">Uncharacterized protein</fullName>
    </submittedName>
</protein>
<sequence>MARKVKAKSKHLSYHSNDQAMPNQMDSPSAITDGALPPCKRATGWAKAEQIMEAACALEDWLDSDRSEEEVSNAPDHAYYNEAGSEAEEPFDLGAQEALTSTALGLVDAPRDAGVGLQDPQGHPLFYPDDLHNPHSAKWEPPSHIASYLALCMCTLLSKEGQNKLRAQCPCPIMPDAACKTPEVDPQISKF</sequence>
<evidence type="ECO:0000313" key="3">
    <source>
        <dbReference type="Proteomes" id="UP001295444"/>
    </source>
</evidence>
<accession>A0AAD1VQ98</accession>
<dbReference type="EMBL" id="OW240912">
    <property type="protein sequence ID" value="CAH2223489.1"/>
    <property type="molecule type" value="Genomic_DNA"/>
</dbReference>
<feature type="compositionally biased region" description="Polar residues" evidence="1">
    <location>
        <begin position="14"/>
        <end position="24"/>
    </location>
</feature>
<keyword evidence="3" id="KW-1185">Reference proteome</keyword>
<evidence type="ECO:0000256" key="1">
    <source>
        <dbReference type="SAM" id="MobiDB-lite"/>
    </source>
</evidence>
<gene>
    <name evidence="2" type="ORF">PECUL_23A047606</name>
</gene>
<proteinExistence type="predicted"/>
<dbReference type="AlphaFoldDB" id="A0AAD1VQ98"/>
<name>A0AAD1VQ98_PELCU</name>
<reference evidence="2" key="1">
    <citation type="submission" date="2022-03" db="EMBL/GenBank/DDBJ databases">
        <authorList>
            <person name="Alioto T."/>
            <person name="Alioto T."/>
            <person name="Gomez Garrido J."/>
        </authorList>
    </citation>
    <scope>NUCLEOTIDE SEQUENCE</scope>
</reference>
<evidence type="ECO:0000313" key="2">
    <source>
        <dbReference type="EMBL" id="CAH2223489.1"/>
    </source>
</evidence>
<dbReference type="Proteomes" id="UP001295444">
    <property type="component" value="Chromosome 01"/>
</dbReference>
<organism evidence="2 3">
    <name type="scientific">Pelobates cultripes</name>
    <name type="common">Western spadefoot toad</name>
    <dbReference type="NCBI Taxonomy" id="61616"/>
    <lineage>
        <taxon>Eukaryota</taxon>
        <taxon>Metazoa</taxon>
        <taxon>Chordata</taxon>
        <taxon>Craniata</taxon>
        <taxon>Vertebrata</taxon>
        <taxon>Euteleostomi</taxon>
        <taxon>Amphibia</taxon>
        <taxon>Batrachia</taxon>
        <taxon>Anura</taxon>
        <taxon>Pelobatoidea</taxon>
        <taxon>Pelobatidae</taxon>
        <taxon>Pelobates</taxon>
    </lineage>
</organism>